<sequence>MAKLTLSIEPDRIAKAKRYAYKHQTSISKIVSDFLADITKKDEIDEEDPFVKKLRQIEVSDKIKALSGILKGKVPDDINVWDAKYEYLKEKYDL</sequence>
<gene>
    <name evidence="1" type="ORF">MuYL_3912</name>
</gene>
<evidence type="ECO:0000313" key="2">
    <source>
        <dbReference type="Proteomes" id="UP000215002"/>
    </source>
</evidence>
<dbReference type="RefSeq" id="WP_094571920.1">
    <property type="nucleotide sequence ID" value="NZ_CP022743.1"/>
</dbReference>
<dbReference type="Pfam" id="PF19891">
    <property type="entry name" value="DUF6364"/>
    <property type="match status" value="1"/>
</dbReference>
<evidence type="ECO:0008006" key="3">
    <source>
        <dbReference type="Google" id="ProtNLM"/>
    </source>
</evidence>
<name>A0A223P130_9SPHI</name>
<dbReference type="AlphaFoldDB" id="A0A223P130"/>
<keyword evidence="2" id="KW-1185">Reference proteome</keyword>
<proteinExistence type="predicted"/>
<evidence type="ECO:0000313" key="1">
    <source>
        <dbReference type="EMBL" id="ASU35797.1"/>
    </source>
</evidence>
<dbReference type="InterPro" id="IPR045944">
    <property type="entry name" value="DUF6364"/>
</dbReference>
<reference evidence="1 2" key="1">
    <citation type="submission" date="2017-08" db="EMBL/GenBank/DDBJ databases">
        <title>Complete genome sequence of Mucilaginibacter sp. strain BJC16-A31.</title>
        <authorList>
            <consortium name="Henan University of Science and Technology"/>
            <person name="You X."/>
        </authorList>
    </citation>
    <scope>NUCLEOTIDE SEQUENCE [LARGE SCALE GENOMIC DNA]</scope>
    <source>
        <strain evidence="1 2">BJC16-A31</strain>
    </source>
</reference>
<dbReference type="KEGG" id="muc:MuYL_3912"/>
<protein>
    <recommendedName>
        <fullName evidence="3">Antitoxin</fullName>
    </recommendedName>
</protein>
<accession>A0A223P130</accession>
<dbReference type="OrthoDB" id="799804at2"/>
<dbReference type="EMBL" id="CP022743">
    <property type="protein sequence ID" value="ASU35797.1"/>
    <property type="molecule type" value="Genomic_DNA"/>
</dbReference>
<organism evidence="1 2">
    <name type="scientific">Mucilaginibacter xinganensis</name>
    <dbReference type="NCBI Taxonomy" id="1234841"/>
    <lineage>
        <taxon>Bacteria</taxon>
        <taxon>Pseudomonadati</taxon>
        <taxon>Bacteroidota</taxon>
        <taxon>Sphingobacteriia</taxon>
        <taxon>Sphingobacteriales</taxon>
        <taxon>Sphingobacteriaceae</taxon>
        <taxon>Mucilaginibacter</taxon>
    </lineage>
</organism>
<dbReference type="Proteomes" id="UP000215002">
    <property type="component" value="Chromosome"/>
</dbReference>